<evidence type="ECO:0000256" key="4">
    <source>
        <dbReference type="ARBA" id="ARBA00005336"/>
    </source>
</evidence>
<evidence type="ECO:0000256" key="5">
    <source>
        <dbReference type="ARBA" id="ARBA00022475"/>
    </source>
</evidence>
<evidence type="ECO:0000256" key="3">
    <source>
        <dbReference type="ARBA" id="ARBA00004987"/>
    </source>
</evidence>
<feature type="transmembrane region" description="Helical" evidence="18">
    <location>
        <begin position="84"/>
        <end position="104"/>
    </location>
</feature>
<gene>
    <name evidence="20" type="ORF">BJ508DRAFT_368584</name>
</gene>
<evidence type="ECO:0000256" key="7">
    <source>
        <dbReference type="ARBA" id="ARBA00022801"/>
    </source>
</evidence>
<keyword evidence="5" id="KW-1003">Cell membrane</keyword>
<proteinExistence type="inferred from homology"/>
<keyword evidence="7 16" id="KW-0378">Hydrolase</keyword>
<keyword evidence="9 18" id="KW-1133">Transmembrane helix</keyword>
<feature type="compositionally biased region" description="Basic and acidic residues" evidence="17">
    <location>
        <begin position="10"/>
        <end position="28"/>
    </location>
</feature>
<keyword evidence="10 18" id="KW-0472">Membrane</keyword>
<dbReference type="InterPro" id="IPR036881">
    <property type="entry name" value="Glyco_hydro_3_C_sf"/>
</dbReference>
<evidence type="ECO:0000256" key="14">
    <source>
        <dbReference type="ARBA" id="ARBA00023326"/>
    </source>
</evidence>
<dbReference type="SUPFAM" id="SSF52279">
    <property type="entry name" value="Beta-D-glucan exohydrolase, C-terminal domain"/>
    <property type="match status" value="1"/>
</dbReference>
<dbReference type="InterPro" id="IPR002772">
    <property type="entry name" value="Glyco_hydro_3_C"/>
</dbReference>
<evidence type="ECO:0000313" key="21">
    <source>
        <dbReference type="Proteomes" id="UP000275078"/>
    </source>
</evidence>
<reference evidence="20 21" key="1">
    <citation type="journal article" date="2018" name="Nat. Ecol. Evol.">
        <title>Pezizomycetes genomes reveal the molecular basis of ectomycorrhizal truffle lifestyle.</title>
        <authorList>
            <person name="Murat C."/>
            <person name="Payen T."/>
            <person name="Noel B."/>
            <person name="Kuo A."/>
            <person name="Morin E."/>
            <person name="Chen J."/>
            <person name="Kohler A."/>
            <person name="Krizsan K."/>
            <person name="Balestrini R."/>
            <person name="Da Silva C."/>
            <person name="Montanini B."/>
            <person name="Hainaut M."/>
            <person name="Levati E."/>
            <person name="Barry K.W."/>
            <person name="Belfiori B."/>
            <person name="Cichocki N."/>
            <person name="Clum A."/>
            <person name="Dockter R.B."/>
            <person name="Fauchery L."/>
            <person name="Guy J."/>
            <person name="Iotti M."/>
            <person name="Le Tacon F."/>
            <person name="Lindquist E.A."/>
            <person name="Lipzen A."/>
            <person name="Malagnac F."/>
            <person name="Mello A."/>
            <person name="Molinier V."/>
            <person name="Miyauchi S."/>
            <person name="Poulain J."/>
            <person name="Riccioni C."/>
            <person name="Rubini A."/>
            <person name="Sitrit Y."/>
            <person name="Splivallo R."/>
            <person name="Traeger S."/>
            <person name="Wang M."/>
            <person name="Zifcakova L."/>
            <person name="Wipf D."/>
            <person name="Zambonelli A."/>
            <person name="Paolocci F."/>
            <person name="Nowrousian M."/>
            <person name="Ottonello S."/>
            <person name="Baldrian P."/>
            <person name="Spatafora J.W."/>
            <person name="Henrissat B."/>
            <person name="Nagy L.G."/>
            <person name="Aury J.M."/>
            <person name="Wincker P."/>
            <person name="Grigoriev I.V."/>
            <person name="Bonfante P."/>
            <person name="Martin F.M."/>
        </authorList>
    </citation>
    <scope>NUCLEOTIDE SEQUENCE [LARGE SCALE GENOMIC DNA]</scope>
    <source>
        <strain evidence="20 21">RN42</strain>
    </source>
</reference>
<dbReference type="SMART" id="SM01217">
    <property type="entry name" value="Fn3_like"/>
    <property type="match status" value="1"/>
</dbReference>
<dbReference type="FunFam" id="3.20.20.300:FF:000002">
    <property type="entry name" value="Probable beta-glucosidase"/>
    <property type="match status" value="1"/>
</dbReference>
<dbReference type="Proteomes" id="UP000275078">
    <property type="component" value="Unassembled WGS sequence"/>
</dbReference>
<evidence type="ECO:0000256" key="16">
    <source>
        <dbReference type="RuleBase" id="RU361161"/>
    </source>
</evidence>
<dbReference type="InterPro" id="IPR017853">
    <property type="entry name" value="GH"/>
</dbReference>
<comment type="function">
    <text evidence="15">Beta-glucosidases are one of a number of cellulolytic enzymes involved in the degradation of cellulosic biomass. Catalyzes the last step releasing glucose from the inhibitory cellobiose.</text>
</comment>
<keyword evidence="13 16" id="KW-0326">Glycosidase</keyword>
<dbReference type="InterPro" id="IPR050288">
    <property type="entry name" value="Cellulose_deg_GH3"/>
</dbReference>
<evidence type="ECO:0000256" key="13">
    <source>
        <dbReference type="ARBA" id="ARBA00023295"/>
    </source>
</evidence>
<evidence type="ECO:0000256" key="17">
    <source>
        <dbReference type="SAM" id="MobiDB-lite"/>
    </source>
</evidence>
<dbReference type="Gene3D" id="3.40.50.1700">
    <property type="entry name" value="Glycoside hydrolase family 3 C-terminal domain"/>
    <property type="match status" value="1"/>
</dbReference>
<dbReference type="EC" id="3.2.1.21" evidence="16"/>
<comment type="subcellular location">
    <subcellularLocation>
        <location evidence="2">Cell membrane</location>
        <topology evidence="2">Single-pass type II membrane protein</topology>
    </subcellularLocation>
</comment>
<evidence type="ECO:0000256" key="10">
    <source>
        <dbReference type="ARBA" id="ARBA00023136"/>
    </source>
</evidence>
<evidence type="ECO:0000256" key="8">
    <source>
        <dbReference type="ARBA" id="ARBA00022968"/>
    </source>
</evidence>
<feature type="region of interest" description="Disordered" evidence="17">
    <location>
        <begin position="1"/>
        <end position="43"/>
    </location>
</feature>
<keyword evidence="8" id="KW-0735">Signal-anchor</keyword>
<dbReference type="InterPro" id="IPR026891">
    <property type="entry name" value="Fn3-like"/>
</dbReference>
<evidence type="ECO:0000256" key="1">
    <source>
        <dbReference type="ARBA" id="ARBA00000448"/>
    </source>
</evidence>
<dbReference type="PRINTS" id="PR00133">
    <property type="entry name" value="GLHYDRLASE3"/>
</dbReference>
<evidence type="ECO:0000256" key="15">
    <source>
        <dbReference type="ARBA" id="ARBA00024983"/>
    </source>
</evidence>
<evidence type="ECO:0000256" key="6">
    <source>
        <dbReference type="ARBA" id="ARBA00022692"/>
    </source>
</evidence>
<dbReference type="GO" id="GO:0005886">
    <property type="term" value="C:plasma membrane"/>
    <property type="evidence" value="ECO:0007669"/>
    <property type="project" value="UniProtKB-SubCell"/>
</dbReference>
<name>A0A3N4IQ53_ASCIM</name>
<dbReference type="Gene3D" id="2.60.40.10">
    <property type="entry name" value="Immunoglobulins"/>
    <property type="match status" value="1"/>
</dbReference>
<keyword evidence="12 16" id="KW-0119">Carbohydrate metabolism</keyword>
<dbReference type="STRING" id="1160509.A0A3N4IQ53"/>
<dbReference type="Pfam" id="PF00933">
    <property type="entry name" value="Glyco_hydro_3"/>
    <property type="match status" value="1"/>
</dbReference>
<dbReference type="AlphaFoldDB" id="A0A3N4IQ53"/>
<dbReference type="Pfam" id="PF14310">
    <property type="entry name" value="Fn3-like"/>
    <property type="match status" value="1"/>
</dbReference>
<dbReference type="UniPathway" id="UPA00696"/>
<evidence type="ECO:0000313" key="20">
    <source>
        <dbReference type="EMBL" id="RPA86340.1"/>
    </source>
</evidence>
<evidence type="ECO:0000256" key="2">
    <source>
        <dbReference type="ARBA" id="ARBA00004401"/>
    </source>
</evidence>
<comment type="pathway">
    <text evidence="3 16">Glycan metabolism; cellulose degradation.</text>
</comment>
<dbReference type="GO" id="GO:0030245">
    <property type="term" value="P:cellulose catabolic process"/>
    <property type="evidence" value="ECO:0007669"/>
    <property type="project" value="UniProtKB-UniPathway"/>
</dbReference>
<dbReference type="Gene3D" id="3.20.20.300">
    <property type="entry name" value="Glycoside hydrolase, family 3, N-terminal domain"/>
    <property type="match status" value="1"/>
</dbReference>
<dbReference type="InterPro" id="IPR013783">
    <property type="entry name" value="Ig-like_fold"/>
</dbReference>
<dbReference type="GO" id="GO:0008422">
    <property type="term" value="F:beta-glucosidase activity"/>
    <property type="evidence" value="ECO:0007669"/>
    <property type="project" value="UniProtKB-EC"/>
</dbReference>
<dbReference type="InterPro" id="IPR036962">
    <property type="entry name" value="Glyco_hydro_3_N_sf"/>
</dbReference>
<dbReference type="PROSITE" id="PS00775">
    <property type="entry name" value="GLYCOSYL_HYDROL_F3"/>
    <property type="match status" value="1"/>
</dbReference>
<dbReference type="InterPro" id="IPR001764">
    <property type="entry name" value="Glyco_hydro_3_N"/>
</dbReference>
<keyword evidence="21" id="KW-1185">Reference proteome</keyword>
<dbReference type="Pfam" id="PF01915">
    <property type="entry name" value="Glyco_hydro_3_C"/>
    <property type="match status" value="1"/>
</dbReference>
<dbReference type="InterPro" id="IPR019800">
    <property type="entry name" value="Glyco_hydro_3_AS"/>
</dbReference>
<dbReference type="EMBL" id="ML119650">
    <property type="protein sequence ID" value="RPA86340.1"/>
    <property type="molecule type" value="Genomic_DNA"/>
</dbReference>
<evidence type="ECO:0000256" key="11">
    <source>
        <dbReference type="ARBA" id="ARBA00023180"/>
    </source>
</evidence>
<feature type="domain" description="Fibronectin type III-like" evidence="19">
    <location>
        <begin position="894"/>
        <end position="971"/>
    </location>
</feature>
<sequence>MAPPTSQDALLREDPTSRRIKKYTDEKSTMSSDDSDYELEGADVPLTKGGATRMKTREVRPKSKKAGYNVNVDVGGGRKKKGTITVAAIMAGILAALTVVGLVAGKFGFGPFAYWNLKGLPYGYGYRTEWWGPSPLGGTVPAWEESYAKAHKLVSQLTLAQKVNITTGTGWSQGMCVGNTGPVIDQKTGKEIFPSLCLQDGPLGLRFADHATAWPAGLTAGATWNKALIRQRGQLHAKEARLKGINAILGPSMGPLGKFPAGGRNWEGFGSDPVLQGIAAAETIKGIQSEHVIATAKHYIANEQERFRQTNEWQIPFSSSSNIEDRTMHELYLWPFADSVKAGVGSIMCSYQQTNNTYSCGNAKLINGLLKDELGFQGFVMSDWLAQREGVNAILAGLDMTMPGDGLLWQDADSLMGPVLSRGVLNASIPVERINDMATRIVATYYQFNQDNKELFDGEGPNFSSWVNDKEGYLHFGAGEGPKGVVNKFIDVQGKGKDAHGIVARKIAAEGTVLLKNEGDILPLQRGQWKGKKVGIYGEDAGPGKGANYCVDRGCNQGTLASGWGSGAVEFPYLITPLEALERSFNKSKDDLPKFTSVLDNYELTKTESSASEQDLCFAFINSDAGEGYLADGDVKGDRNDLFAQKDGDNLVLAVANSCSRTIVVVHAVGPIVMEKWADHPNVKAIIHAHLPGQESGNALVDVLFGDVNPSGKLPYTIGKTLEDYGPGAQLLYEANAIPPQQNFSDAGLYLDYRYFDKEDITPRYPFGYGLSYTKFELDQRSLKIDIVGKLTELPAPRPSKPLVEPPSFPTEIPSVSEVAWPKDFKKLHRYIYPYVNEDDIVIGESPYPYPEGYDTPSTLSQAGGAEGGNPSLWDTLIKVSVELHNKGPRDGQEVVQLYLSFPEGVKDVAGNDIEFPVRVLRAFEKVEVKNGDSKTVELELKRRDVSYWCVIRQNWVIPRGVFKVRVGNSSRDPGVEGTFKAE</sequence>
<keyword evidence="11" id="KW-0325">Glycoprotein</keyword>
<protein>
    <recommendedName>
        <fullName evidence="16">beta-glucosidase</fullName>
        <ecNumber evidence="16">3.2.1.21</ecNumber>
    </recommendedName>
</protein>
<evidence type="ECO:0000256" key="18">
    <source>
        <dbReference type="SAM" id="Phobius"/>
    </source>
</evidence>
<dbReference type="PANTHER" id="PTHR42715:SF20">
    <property type="entry name" value="BETA-GLUCOSIDASE E-RELATED"/>
    <property type="match status" value="1"/>
</dbReference>
<evidence type="ECO:0000256" key="9">
    <source>
        <dbReference type="ARBA" id="ARBA00022989"/>
    </source>
</evidence>
<comment type="catalytic activity">
    <reaction evidence="1 16">
        <text>Hydrolysis of terminal, non-reducing beta-D-glucosyl residues with release of beta-D-glucose.</text>
        <dbReference type="EC" id="3.2.1.21"/>
    </reaction>
</comment>
<dbReference type="SUPFAM" id="SSF51445">
    <property type="entry name" value="(Trans)glycosidases"/>
    <property type="match status" value="1"/>
</dbReference>
<dbReference type="OrthoDB" id="416222at2759"/>
<keyword evidence="6 18" id="KW-0812">Transmembrane</keyword>
<dbReference type="FunFam" id="3.40.50.1700:FF:000003">
    <property type="entry name" value="Probable beta-glucosidase"/>
    <property type="match status" value="1"/>
</dbReference>
<evidence type="ECO:0000256" key="12">
    <source>
        <dbReference type="ARBA" id="ARBA00023277"/>
    </source>
</evidence>
<organism evidence="20 21">
    <name type="scientific">Ascobolus immersus RN42</name>
    <dbReference type="NCBI Taxonomy" id="1160509"/>
    <lineage>
        <taxon>Eukaryota</taxon>
        <taxon>Fungi</taxon>
        <taxon>Dikarya</taxon>
        <taxon>Ascomycota</taxon>
        <taxon>Pezizomycotina</taxon>
        <taxon>Pezizomycetes</taxon>
        <taxon>Pezizales</taxon>
        <taxon>Ascobolaceae</taxon>
        <taxon>Ascobolus</taxon>
    </lineage>
</organism>
<comment type="similarity">
    <text evidence="4 16">Belongs to the glycosyl hydrolase 3 family.</text>
</comment>
<accession>A0A3N4IQ53</accession>
<dbReference type="PANTHER" id="PTHR42715">
    <property type="entry name" value="BETA-GLUCOSIDASE"/>
    <property type="match status" value="1"/>
</dbReference>
<evidence type="ECO:0000259" key="19">
    <source>
        <dbReference type="SMART" id="SM01217"/>
    </source>
</evidence>
<keyword evidence="14 16" id="KW-0624">Polysaccharide degradation</keyword>